<dbReference type="Gene3D" id="2.150.10.10">
    <property type="entry name" value="Serralysin-like metalloprotease, C-terminal"/>
    <property type="match status" value="2"/>
</dbReference>
<sequence length="459" mass="48878">MPVAAQDLGLLFSGTFTAKFAREHLHSAIAVILQTNFTIGEKLKFMASETVFLQPTNTTPNPNPNFANATGLFTLFNYSQPSASFLTASQADTLVRGGVATAIGDAKAIFNNDPTFSVLFNDSTGIGLDGPYAGSSNSQTKVVANFAVKANLAFRFDFLADVALTAKEIENPNAEYNEAKSKTAFVVLDTKDPNKPKVLDYFGITGNLISSKKVGELKFGGSKNVNIATPNQTRDVDGNNGQDSVTGKYSGTYQQTFKQDTNITVVEIQATAVTFLGDTLIGNLGKDVTYGTIGDDKLSGSDGASKIYGSLGNDTLDGNKGDDILEGGPGNDRLYGDAGNDKLSGGSGDDILTGGRGSDVLVGGDGYDQFVFKGGDNSSSDYDIIKDFQVGTDKLVFQNWTLLSPDKWLKEMFSQGNITDTKDGVLFDFERGWTEGKLLLAGVNSSQINSQSIVFTWGF</sequence>
<reference evidence="4 5" key="1">
    <citation type="submission" date="2018-06" db="EMBL/GenBank/DDBJ databases">
        <title>Comparative genomics of Brasilonema spp. strains.</title>
        <authorList>
            <person name="Alvarenga D.O."/>
            <person name="Fiore M.F."/>
            <person name="Varani A.M."/>
        </authorList>
    </citation>
    <scope>NUCLEOTIDE SEQUENCE [LARGE SCALE GENOMIC DNA]</scope>
    <source>
        <strain evidence="4 5">CENA114</strain>
    </source>
</reference>
<dbReference type="AlphaFoldDB" id="A0A856MC46"/>
<dbReference type="Pfam" id="PF00353">
    <property type="entry name" value="HemolysinCabind"/>
    <property type="match status" value="3"/>
</dbReference>
<evidence type="ECO:0000256" key="2">
    <source>
        <dbReference type="ARBA" id="ARBA00022525"/>
    </source>
</evidence>
<dbReference type="GO" id="GO:0005509">
    <property type="term" value="F:calcium ion binding"/>
    <property type="evidence" value="ECO:0007669"/>
    <property type="project" value="InterPro"/>
</dbReference>
<dbReference type="InterPro" id="IPR018511">
    <property type="entry name" value="Hemolysin-typ_Ca-bd_CS"/>
</dbReference>
<accession>A0A856MC46</accession>
<keyword evidence="2" id="KW-0964">Secreted</keyword>
<dbReference type="Proteomes" id="UP000503129">
    <property type="component" value="Chromosome"/>
</dbReference>
<dbReference type="PANTHER" id="PTHR38340:SF1">
    <property type="entry name" value="S-LAYER PROTEIN"/>
    <property type="match status" value="1"/>
</dbReference>
<dbReference type="EMBL" id="CP030118">
    <property type="protein sequence ID" value="QDL07669.1"/>
    <property type="molecule type" value="Genomic_DNA"/>
</dbReference>
<evidence type="ECO:0000256" key="1">
    <source>
        <dbReference type="ARBA" id="ARBA00004613"/>
    </source>
</evidence>
<dbReference type="RefSeq" id="WP_171975754.1">
    <property type="nucleotide sequence ID" value="NZ_CAWOXK010000001.1"/>
</dbReference>
<gene>
    <name evidence="4" type="ORF">DP114_06955</name>
</gene>
<keyword evidence="5" id="KW-1185">Reference proteome</keyword>
<dbReference type="PRINTS" id="PR00313">
    <property type="entry name" value="CABNDNGRPT"/>
</dbReference>
<dbReference type="InterPro" id="IPR050557">
    <property type="entry name" value="RTX_toxin/Mannuronan_C5-epim"/>
</dbReference>
<dbReference type="SUPFAM" id="SSF51120">
    <property type="entry name" value="beta-Roll"/>
    <property type="match status" value="1"/>
</dbReference>
<dbReference type="InterPro" id="IPR011049">
    <property type="entry name" value="Serralysin-like_metalloprot_C"/>
</dbReference>
<dbReference type="InterPro" id="IPR001343">
    <property type="entry name" value="Hemolysn_Ca-bd"/>
</dbReference>
<dbReference type="KEGG" id="bsen:DP114_06955"/>
<evidence type="ECO:0000313" key="4">
    <source>
        <dbReference type="EMBL" id="QDL07669.1"/>
    </source>
</evidence>
<dbReference type="GO" id="GO:0005576">
    <property type="term" value="C:extracellular region"/>
    <property type="evidence" value="ECO:0007669"/>
    <property type="project" value="UniProtKB-SubCell"/>
</dbReference>
<comment type="subcellular location">
    <subcellularLocation>
        <location evidence="1">Secreted</location>
    </subcellularLocation>
</comment>
<feature type="region of interest" description="Disordered" evidence="3">
    <location>
        <begin position="318"/>
        <end position="339"/>
    </location>
</feature>
<proteinExistence type="predicted"/>
<name>A0A856MC46_9CYAN</name>
<protein>
    <submittedName>
        <fullName evidence="4">Uncharacterized protein</fullName>
    </submittedName>
</protein>
<evidence type="ECO:0000256" key="3">
    <source>
        <dbReference type="SAM" id="MobiDB-lite"/>
    </source>
</evidence>
<organism evidence="4 5">
    <name type="scientific">Brasilonema sennae CENA114</name>
    <dbReference type="NCBI Taxonomy" id="415709"/>
    <lineage>
        <taxon>Bacteria</taxon>
        <taxon>Bacillati</taxon>
        <taxon>Cyanobacteriota</taxon>
        <taxon>Cyanophyceae</taxon>
        <taxon>Nostocales</taxon>
        <taxon>Scytonemataceae</taxon>
        <taxon>Brasilonema</taxon>
        <taxon>Bromeliae group (in: Brasilonema)</taxon>
    </lineage>
</organism>
<dbReference type="PANTHER" id="PTHR38340">
    <property type="entry name" value="S-LAYER PROTEIN"/>
    <property type="match status" value="1"/>
</dbReference>
<dbReference type="PROSITE" id="PS00330">
    <property type="entry name" value="HEMOLYSIN_CALCIUM"/>
    <property type="match status" value="3"/>
</dbReference>
<evidence type="ECO:0000313" key="5">
    <source>
        <dbReference type="Proteomes" id="UP000503129"/>
    </source>
</evidence>